<dbReference type="PANTHER" id="PTHR43884">
    <property type="entry name" value="ACYL-COA DEHYDROGENASE"/>
    <property type="match status" value="1"/>
</dbReference>
<keyword evidence="10" id="KW-1185">Reference proteome</keyword>
<dbReference type="Gene3D" id="1.20.140.10">
    <property type="entry name" value="Butyryl-CoA Dehydrogenase, subunit A, domain 3"/>
    <property type="match status" value="1"/>
</dbReference>
<evidence type="ECO:0000259" key="7">
    <source>
        <dbReference type="Pfam" id="PF02770"/>
    </source>
</evidence>
<evidence type="ECO:0000256" key="4">
    <source>
        <dbReference type="ARBA" id="ARBA00022827"/>
    </source>
</evidence>
<evidence type="ECO:0000256" key="3">
    <source>
        <dbReference type="ARBA" id="ARBA00022630"/>
    </source>
</evidence>
<dbReference type="Gene3D" id="2.40.110.10">
    <property type="entry name" value="Butyryl-CoA Dehydrogenase, subunit A, domain 2"/>
    <property type="match status" value="1"/>
</dbReference>
<dbReference type="FunFam" id="1.20.140.10:FF:000012">
    <property type="entry name" value="Acyl-CoA dehydrogenase fadE12"/>
    <property type="match status" value="1"/>
</dbReference>
<evidence type="ECO:0000256" key="1">
    <source>
        <dbReference type="ARBA" id="ARBA00001974"/>
    </source>
</evidence>
<dbReference type="InterPro" id="IPR036250">
    <property type="entry name" value="AcylCo_DH-like_C"/>
</dbReference>
<dbReference type="SUPFAM" id="SSF47203">
    <property type="entry name" value="Acyl-CoA dehydrogenase C-terminal domain-like"/>
    <property type="match status" value="1"/>
</dbReference>
<dbReference type="InterPro" id="IPR006089">
    <property type="entry name" value="Acyl-CoA_DH_CS"/>
</dbReference>
<dbReference type="EMBL" id="BLAE01000021">
    <property type="protein sequence ID" value="GES10278.1"/>
    <property type="molecule type" value="Genomic_DNA"/>
</dbReference>
<dbReference type="InterPro" id="IPR009100">
    <property type="entry name" value="AcylCoA_DH/oxidase_NM_dom_sf"/>
</dbReference>
<dbReference type="Pfam" id="PF00441">
    <property type="entry name" value="Acyl-CoA_dh_1"/>
    <property type="match status" value="1"/>
</dbReference>
<comment type="similarity">
    <text evidence="2 5">Belongs to the acyl-CoA dehydrogenase family.</text>
</comment>
<keyword evidence="4 5" id="KW-0274">FAD</keyword>
<name>A0A5M3WVV0_9ACTN</name>
<comment type="cofactor">
    <cofactor evidence="1 5">
        <name>FAD</name>
        <dbReference type="ChEBI" id="CHEBI:57692"/>
    </cofactor>
</comment>
<organism evidence="9 10">
    <name type="scientific">Acrocarpospora macrocephala</name>
    <dbReference type="NCBI Taxonomy" id="150177"/>
    <lineage>
        <taxon>Bacteria</taxon>
        <taxon>Bacillati</taxon>
        <taxon>Actinomycetota</taxon>
        <taxon>Actinomycetes</taxon>
        <taxon>Streptosporangiales</taxon>
        <taxon>Streptosporangiaceae</taxon>
        <taxon>Acrocarpospora</taxon>
    </lineage>
</organism>
<comment type="caution">
    <text evidence="9">The sequence shown here is derived from an EMBL/GenBank/DDBJ whole genome shotgun (WGS) entry which is preliminary data.</text>
</comment>
<reference evidence="9 10" key="1">
    <citation type="submission" date="2019-10" db="EMBL/GenBank/DDBJ databases">
        <title>Whole genome shotgun sequence of Acrocarpospora macrocephala NBRC 16266.</title>
        <authorList>
            <person name="Ichikawa N."/>
            <person name="Kimura A."/>
            <person name="Kitahashi Y."/>
            <person name="Komaki H."/>
            <person name="Oguchi A."/>
        </authorList>
    </citation>
    <scope>NUCLEOTIDE SEQUENCE [LARGE SCALE GENOMIC DNA]</scope>
    <source>
        <strain evidence="9 10">NBRC 16266</strain>
    </source>
</reference>
<feature type="domain" description="Acyl-CoA dehydrogenase/oxidase N-terminal" evidence="8">
    <location>
        <begin position="12"/>
        <end position="123"/>
    </location>
</feature>
<dbReference type="GO" id="GO:0050660">
    <property type="term" value="F:flavin adenine dinucleotide binding"/>
    <property type="evidence" value="ECO:0007669"/>
    <property type="project" value="InterPro"/>
</dbReference>
<keyword evidence="5" id="KW-0560">Oxidoreductase</keyword>
<dbReference type="Pfam" id="PF02770">
    <property type="entry name" value="Acyl-CoA_dh_M"/>
    <property type="match status" value="1"/>
</dbReference>
<dbReference type="InterPro" id="IPR046373">
    <property type="entry name" value="Acyl-CoA_Oxase/DH_mid-dom_sf"/>
</dbReference>
<dbReference type="Gene3D" id="1.10.540.10">
    <property type="entry name" value="Acyl-CoA dehydrogenase/oxidase, N-terminal domain"/>
    <property type="match status" value="1"/>
</dbReference>
<dbReference type="PROSITE" id="PS00073">
    <property type="entry name" value="ACYL_COA_DH_2"/>
    <property type="match status" value="1"/>
</dbReference>
<accession>A0A5M3WVV0</accession>
<feature type="domain" description="Acyl-CoA dehydrogenase/oxidase C-terminal" evidence="6">
    <location>
        <begin position="239"/>
        <end position="387"/>
    </location>
</feature>
<gene>
    <name evidence="9" type="ORF">Amac_038750</name>
</gene>
<evidence type="ECO:0000259" key="6">
    <source>
        <dbReference type="Pfam" id="PF00441"/>
    </source>
</evidence>
<dbReference type="GO" id="GO:0003995">
    <property type="term" value="F:acyl-CoA dehydrogenase activity"/>
    <property type="evidence" value="ECO:0007669"/>
    <property type="project" value="InterPro"/>
</dbReference>
<dbReference type="PIRSF" id="PIRSF016578">
    <property type="entry name" value="HsaA"/>
    <property type="match status" value="1"/>
</dbReference>
<dbReference type="InterPro" id="IPR013786">
    <property type="entry name" value="AcylCoA_DH/ox_N"/>
</dbReference>
<dbReference type="InterPro" id="IPR009075">
    <property type="entry name" value="AcylCo_DH/oxidase_C"/>
</dbReference>
<dbReference type="PANTHER" id="PTHR43884:SF12">
    <property type="entry name" value="ISOVALERYL-COA DEHYDROGENASE, MITOCHONDRIAL-RELATED"/>
    <property type="match status" value="1"/>
</dbReference>
<dbReference type="SUPFAM" id="SSF56645">
    <property type="entry name" value="Acyl-CoA dehydrogenase NM domain-like"/>
    <property type="match status" value="1"/>
</dbReference>
<dbReference type="RefSeq" id="WP_174900189.1">
    <property type="nucleotide sequence ID" value="NZ_BAAAHL010000014.1"/>
</dbReference>
<proteinExistence type="inferred from homology"/>
<dbReference type="AlphaFoldDB" id="A0A5M3WVV0"/>
<sequence>MSGALGSGFDDPDHTLIAEAVRERCAEFPDEYWAACDAEHRFPWEFFTAMAEGGWLGIALPEEYGGAGRGVTEAAILLREVAASGAAMNGCTALHMNLFGLQPVLKYGNERLRKTFLPPAAEGRLHVAFAVTEPDAGTDTSRIKTAAERDGGNWVISGQKIWTSKALESDVALILARTAPAPGDERRRFDGLSLFLIDLDREHVDIRPIPKAGRNAVASCETFYDRLPVEGWRLVGEEGKGFKHILSGLNPERILIAAEAVGIGYAALRRATDYARVREVFDRPIGANQAISHPLADAYARLEAAWQMTMVAAQRYDAGLSCGAEANIAKYLAAQAGYDAADRAVQTHGGLGYAHEFHVERYWREARIMRLAPVSQEMSLNFIAQQVLDLPRSY</sequence>
<dbReference type="InterPro" id="IPR006091">
    <property type="entry name" value="Acyl-CoA_Oxase/DH_mid-dom"/>
</dbReference>
<keyword evidence="3 5" id="KW-0285">Flavoprotein</keyword>
<protein>
    <submittedName>
        <fullName evidence="9">Acyl-CoA dehydrogenase</fullName>
    </submittedName>
</protein>
<evidence type="ECO:0000313" key="10">
    <source>
        <dbReference type="Proteomes" id="UP000331127"/>
    </source>
</evidence>
<evidence type="ECO:0000256" key="2">
    <source>
        <dbReference type="ARBA" id="ARBA00009347"/>
    </source>
</evidence>
<evidence type="ECO:0000313" key="9">
    <source>
        <dbReference type="EMBL" id="GES10278.1"/>
    </source>
</evidence>
<dbReference type="InterPro" id="IPR037069">
    <property type="entry name" value="AcylCoA_DH/ox_N_sf"/>
</dbReference>
<evidence type="ECO:0000259" key="8">
    <source>
        <dbReference type="Pfam" id="PF02771"/>
    </source>
</evidence>
<feature type="domain" description="Acyl-CoA oxidase/dehydrogenase middle" evidence="7">
    <location>
        <begin position="128"/>
        <end position="226"/>
    </location>
</feature>
<evidence type="ECO:0000256" key="5">
    <source>
        <dbReference type="RuleBase" id="RU362125"/>
    </source>
</evidence>
<dbReference type="Proteomes" id="UP000331127">
    <property type="component" value="Unassembled WGS sequence"/>
</dbReference>
<dbReference type="Pfam" id="PF02771">
    <property type="entry name" value="Acyl-CoA_dh_N"/>
    <property type="match status" value="1"/>
</dbReference>